<reference evidence="4" key="1">
    <citation type="submission" date="2017-02" db="UniProtKB">
        <authorList>
            <consortium name="WormBaseParasite"/>
        </authorList>
    </citation>
    <scope>IDENTIFICATION</scope>
</reference>
<protein>
    <submittedName>
        <fullName evidence="4">ULP_PROTEASE domain-containing protein</fullName>
    </submittedName>
</protein>
<feature type="compositionally biased region" description="Polar residues" evidence="1">
    <location>
        <begin position="104"/>
        <end position="115"/>
    </location>
</feature>
<dbReference type="WBParaSite" id="HDID_0000153601-mRNA-1">
    <property type="protein sequence ID" value="HDID_0000153601-mRNA-1"/>
    <property type="gene ID" value="HDID_0000153601"/>
</dbReference>
<feature type="region of interest" description="Disordered" evidence="1">
    <location>
        <begin position="84"/>
        <end position="115"/>
    </location>
</feature>
<sequence>MGATYSKCWHFQSRRNGERGDYLDKISSSEVILGETADHQRGIEHKGESSRDQSKTTFLYDSPDHSPILVNVLQDSKLARHDSKIQDVSKSYHHLEDPVRKNSKSSYETTDFSSRSSRRHLQPNVYYRIQCDLRPKSCLPIFPYNYGVRMAKEILTKAVENSKIETIIKPEIPAVETNNTIHKDDEENSTEIQQAQAPVDTTNAVQNMLERSVRKNRVRPPLGTRPRSVSIKKQTTATKIKENAKVILQNQGTINTVKAKASNGDIPGNYAKIPARRQSASRTRPRSESIRKQKPTTKRHQAETSSQITSIVSKRVRNSYAKRQLDNVKINSIETPSSITIMTPKCIVKIPRHTAYAPYKVRLFLKECEKIESVVIDPDDQRIDIICDRHMCKLDIYAKRKIAGTLMYTMDIECEIMAWLKECIHDLDAVFDLEIQWQLDAALEREYYA</sequence>
<dbReference type="EMBL" id="UYSG01000289">
    <property type="protein sequence ID" value="VDL18998.1"/>
    <property type="molecule type" value="Genomic_DNA"/>
</dbReference>
<evidence type="ECO:0000313" key="2">
    <source>
        <dbReference type="EMBL" id="VDL18998.1"/>
    </source>
</evidence>
<evidence type="ECO:0000313" key="4">
    <source>
        <dbReference type="WBParaSite" id="HDID_0000153601-mRNA-1"/>
    </source>
</evidence>
<proteinExistence type="predicted"/>
<accession>A0A0R3SAW5</accession>
<dbReference type="OrthoDB" id="6254633at2759"/>
<evidence type="ECO:0000256" key="1">
    <source>
        <dbReference type="SAM" id="MobiDB-lite"/>
    </source>
</evidence>
<organism evidence="4">
    <name type="scientific">Hymenolepis diminuta</name>
    <name type="common">Rat tapeworm</name>
    <dbReference type="NCBI Taxonomy" id="6216"/>
    <lineage>
        <taxon>Eukaryota</taxon>
        <taxon>Metazoa</taxon>
        <taxon>Spiralia</taxon>
        <taxon>Lophotrochozoa</taxon>
        <taxon>Platyhelminthes</taxon>
        <taxon>Cestoda</taxon>
        <taxon>Eucestoda</taxon>
        <taxon>Cyclophyllidea</taxon>
        <taxon>Hymenolepididae</taxon>
        <taxon>Hymenolepis</taxon>
    </lineage>
</organism>
<feature type="region of interest" description="Disordered" evidence="1">
    <location>
        <begin position="34"/>
        <end position="62"/>
    </location>
</feature>
<gene>
    <name evidence="2" type="ORF">HDID_LOCUS1537</name>
</gene>
<dbReference type="AlphaFoldDB" id="A0A0R3SAW5"/>
<evidence type="ECO:0000313" key="3">
    <source>
        <dbReference type="Proteomes" id="UP000274504"/>
    </source>
</evidence>
<name>A0A0R3SAW5_HYMDI</name>
<dbReference type="Proteomes" id="UP000274504">
    <property type="component" value="Unassembled WGS sequence"/>
</dbReference>
<reference evidence="2 3" key="2">
    <citation type="submission" date="2018-11" db="EMBL/GenBank/DDBJ databases">
        <authorList>
            <consortium name="Pathogen Informatics"/>
        </authorList>
    </citation>
    <scope>NUCLEOTIDE SEQUENCE [LARGE SCALE GENOMIC DNA]</scope>
</reference>
<feature type="region of interest" description="Disordered" evidence="1">
    <location>
        <begin position="265"/>
        <end position="308"/>
    </location>
</feature>
<feature type="compositionally biased region" description="Basic and acidic residues" evidence="1">
    <location>
        <begin position="36"/>
        <end position="54"/>
    </location>
</feature>